<sequence>MANCDIVQKVKERLAEFWKLAVSSDEANQTASEEKFCGLLENLIHDLKSIQSSLQQKHERADAQISEQSLLQDEAMNVDVEVDVTTEDADMDDRPSVPNSVNMTIDSSVLDNIKDVLKNNSDTVKMYNENKELVRTEVTDDNVSTCNASVPIKDQYSKQNTLKMDNVANEEENKRNAQENYEGTNKSLPLDLNLELATKSEAKLDPNLVQIRASKSEIERRIAAFIEQKRLEVDEENQREFCSYVPKLEISEDSCARTDAVFYPRAGGKSHIKVSRVFNVYGPQTQRFHSSHPETMIALPTVKTEPPSVPEGAEERITNMEAHLKIKNNIPKADMYSRLKSLESRILYLESLSPEYFPSVPPPPKRQRSMMKSAFASRNLQPKELSLPDIDERMKAIRQTLMNRAIETSEKISIKKEH</sequence>
<comment type="caution">
    <text evidence="3">The sequence shown here is derived from an EMBL/GenBank/DDBJ whole genome shotgun (WGS) entry which is preliminary data.</text>
</comment>
<evidence type="ECO:0000313" key="4">
    <source>
        <dbReference type="Proteomes" id="UP001634394"/>
    </source>
</evidence>
<protein>
    <submittedName>
        <fullName evidence="3">Uncharacterized protein</fullName>
    </submittedName>
</protein>
<gene>
    <name evidence="3" type="ORF">ACJMK2_037664</name>
</gene>
<dbReference type="AlphaFoldDB" id="A0ABD3WL66"/>
<keyword evidence="4" id="KW-1185">Reference proteome</keyword>
<evidence type="ECO:0000313" key="3">
    <source>
        <dbReference type="EMBL" id="KAL3874689.1"/>
    </source>
</evidence>
<evidence type="ECO:0000256" key="1">
    <source>
        <dbReference type="SAM" id="Coils"/>
    </source>
</evidence>
<dbReference type="Proteomes" id="UP001634394">
    <property type="component" value="Unassembled WGS sequence"/>
</dbReference>
<proteinExistence type="predicted"/>
<reference evidence="3 4" key="1">
    <citation type="submission" date="2024-11" db="EMBL/GenBank/DDBJ databases">
        <title>Chromosome-level genome assembly of the freshwater bivalve Anodonta woodiana.</title>
        <authorList>
            <person name="Chen X."/>
        </authorList>
    </citation>
    <scope>NUCLEOTIDE SEQUENCE [LARGE SCALE GENOMIC DNA]</scope>
    <source>
        <strain evidence="3">MN2024</strain>
        <tissue evidence="3">Gills</tissue>
    </source>
</reference>
<feature type="region of interest" description="Disordered" evidence="2">
    <location>
        <begin position="359"/>
        <end position="384"/>
    </location>
</feature>
<dbReference type="EMBL" id="JBJQND010000006">
    <property type="protein sequence ID" value="KAL3874689.1"/>
    <property type="molecule type" value="Genomic_DNA"/>
</dbReference>
<name>A0ABD3WL66_SINWO</name>
<organism evidence="3 4">
    <name type="scientific">Sinanodonta woodiana</name>
    <name type="common">Chinese pond mussel</name>
    <name type="synonym">Anodonta woodiana</name>
    <dbReference type="NCBI Taxonomy" id="1069815"/>
    <lineage>
        <taxon>Eukaryota</taxon>
        <taxon>Metazoa</taxon>
        <taxon>Spiralia</taxon>
        <taxon>Lophotrochozoa</taxon>
        <taxon>Mollusca</taxon>
        <taxon>Bivalvia</taxon>
        <taxon>Autobranchia</taxon>
        <taxon>Heteroconchia</taxon>
        <taxon>Palaeoheterodonta</taxon>
        <taxon>Unionida</taxon>
        <taxon>Unionoidea</taxon>
        <taxon>Unionidae</taxon>
        <taxon>Unioninae</taxon>
        <taxon>Sinanodonta</taxon>
    </lineage>
</organism>
<accession>A0ABD3WL66</accession>
<feature type="coiled-coil region" evidence="1">
    <location>
        <begin position="160"/>
        <end position="187"/>
    </location>
</feature>
<keyword evidence="1" id="KW-0175">Coiled coil</keyword>
<evidence type="ECO:0000256" key="2">
    <source>
        <dbReference type="SAM" id="MobiDB-lite"/>
    </source>
</evidence>